<name>A0ABT1RV92_9FIRM</name>
<dbReference type="SUPFAM" id="SSF53254">
    <property type="entry name" value="Phosphoglycerate mutase-like"/>
    <property type="match status" value="1"/>
</dbReference>
<evidence type="ECO:0000313" key="1">
    <source>
        <dbReference type="EMBL" id="MCQ4838561.1"/>
    </source>
</evidence>
<dbReference type="Pfam" id="PF00300">
    <property type="entry name" value="His_Phos_1"/>
    <property type="match status" value="1"/>
</dbReference>
<protein>
    <submittedName>
        <fullName evidence="1">Histidine phosphatase family protein</fullName>
    </submittedName>
</protein>
<dbReference type="InterPro" id="IPR013078">
    <property type="entry name" value="His_Pase_superF_clade-1"/>
</dbReference>
<dbReference type="RefSeq" id="WP_256191468.1">
    <property type="nucleotide sequence ID" value="NZ_CAJKKG010000056.1"/>
</dbReference>
<dbReference type="PANTHER" id="PTHR48100">
    <property type="entry name" value="BROAD-SPECIFICITY PHOSPHATASE YOR283W-RELATED"/>
    <property type="match status" value="1"/>
</dbReference>
<sequence length="221" mass="24990">MVTTVIIVRHCQSMGNTEGRFQGRFDADVTPVGEQQMELLSLRFRNEKLDALYTSPLLRARRTAEAVNRYHQLQLQICEGLSELDVGKLENRKLSEIGELFPETAKNWDQSPDLCEFPRGETMKQAYRRVNQALDWILEENRGKTVMAVTHGGVIRNLYARVCAGCPEGIRQSAVFGNTGVSVLEADEAGRLSWTLLNDLSHLPEELRRSPIKYSFHGEAV</sequence>
<dbReference type="Proteomes" id="UP001524473">
    <property type="component" value="Unassembled WGS sequence"/>
</dbReference>
<accession>A0ABT1RV92</accession>
<dbReference type="InterPro" id="IPR029033">
    <property type="entry name" value="His_PPase_superfam"/>
</dbReference>
<proteinExistence type="predicted"/>
<organism evidence="1 2">
    <name type="scientific">Neglectibacter timonensis</name>
    <dbReference type="NCBI Taxonomy" id="1776382"/>
    <lineage>
        <taxon>Bacteria</taxon>
        <taxon>Bacillati</taxon>
        <taxon>Bacillota</taxon>
        <taxon>Clostridia</taxon>
        <taxon>Eubacteriales</taxon>
        <taxon>Oscillospiraceae</taxon>
        <taxon>Neglectibacter</taxon>
    </lineage>
</organism>
<dbReference type="InterPro" id="IPR050275">
    <property type="entry name" value="PGM_Phosphatase"/>
</dbReference>
<dbReference type="CDD" id="cd07067">
    <property type="entry name" value="HP_PGM_like"/>
    <property type="match status" value="1"/>
</dbReference>
<dbReference type="EMBL" id="JANFZH010000002">
    <property type="protein sequence ID" value="MCQ4838561.1"/>
    <property type="molecule type" value="Genomic_DNA"/>
</dbReference>
<comment type="caution">
    <text evidence="1">The sequence shown here is derived from an EMBL/GenBank/DDBJ whole genome shotgun (WGS) entry which is preliminary data.</text>
</comment>
<gene>
    <name evidence="1" type="ORF">NE695_01370</name>
</gene>
<dbReference type="SMART" id="SM00855">
    <property type="entry name" value="PGAM"/>
    <property type="match status" value="1"/>
</dbReference>
<keyword evidence="2" id="KW-1185">Reference proteome</keyword>
<dbReference type="Gene3D" id="3.40.50.1240">
    <property type="entry name" value="Phosphoglycerate mutase-like"/>
    <property type="match status" value="1"/>
</dbReference>
<reference evidence="1 2" key="1">
    <citation type="submission" date="2022-06" db="EMBL/GenBank/DDBJ databases">
        <title>Isolation of gut microbiota from human fecal samples.</title>
        <authorList>
            <person name="Pamer E.G."/>
            <person name="Barat B."/>
            <person name="Waligurski E."/>
            <person name="Medina S."/>
            <person name="Paddock L."/>
            <person name="Mostad J."/>
        </authorList>
    </citation>
    <scope>NUCLEOTIDE SEQUENCE [LARGE SCALE GENOMIC DNA]</scope>
    <source>
        <strain evidence="1 2">DFI.9.73</strain>
    </source>
</reference>
<evidence type="ECO:0000313" key="2">
    <source>
        <dbReference type="Proteomes" id="UP001524473"/>
    </source>
</evidence>